<evidence type="ECO:0000259" key="9">
    <source>
        <dbReference type="Pfam" id="PF00137"/>
    </source>
</evidence>
<evidence type="ECO:0000256" key="5">
    <source>
        <dbReference type="ARBA" id="ARBA00023136"/>
    </source>
</evidence>
<dbReference type="Pfam" id="PF00137">
    <property type="entry name" value="ATP-synt_C"/>
    <property type="match status" value="1"/>
</dbReference>
<dbReference type="PATRIC" id="fig|87541.4.peg.1043"/>
<gene>
    <name evidence="11" type="ORF">CYJ27_06830</name>
    <name evidence="10" type="ORF">HMPREF3187_01052</name>
</gene>
<protein>
    <recommendedName>
        <fullName evidence="6">ATP synthase F(0) sector subunit c</fullName>
    </recommendedName>
    <alternativeName>
        <fullName evidence="7">F-type ATPase subunit c</fullName>
    </alternativeName>
</protein>
<comment type="similarity">
    <text evidence="2">Belongs to the ATPase C chain family.</text>
</comment>
<evidence type="ECO:0000256" key="6">
    <source>
        <dbReference type="ARBA" id="ARBA00032200"/>
    </source>
</evidence>
<dbReference type="GO" id="GO:0033177">
    <property type="term" value="C:proton-transporting two-sector ATPase complex, proton-transporting domain"/>
    <property type="evidence" value="ECO:0007669"/>
    <property type="project" value="InterPro"/>
</dbReference>
<keyword evidence="5 8" id="KW-0472">Membrane</keyword>
<dbReference type="GO" id="GO:0015986">
    <property type="term" value="P:proton motive force-driven ATP synthesis"/>
    <property type="evidence" value="ECO:0007669"/>
    <property type="project" value="InterPro"/>
</dbReference>
<feature type="domain" description="V-ATPase proteolipid subunit C-like" evidence="9">
    <location>
        <begin position="85"/>
        <end position="142"/>
    </location>
</feature>
<comment type="caution">
    <text evidence="10">The sequence shown here is derived from an EMBL/GenBank/DDBJ whole genome shotgun (WGS) entry which is preliminary data.</text>
</comment>
<keyword evidence="3 8" id="KW-0812">Transmembrane</keyword>
<dbReference type="InterPro" id="IPR000454">
    <property type="entry name" value="ATP_synth_F0_csu"/>
</dbReference>
<dbReference type="Proteomes" id="UP000234775">
    <property type="component" value="Unassembled WGS sequence"/>
</dbReference>
<dbReference type="InterPro" id="IPR002379">
    <property type="entry name" value="ATPase_proteolipid_c-like_dom"/>
</dbReference>
<evidence type="ECO:0000313" key="13">
    <source>
        <dbReference type="Proteomes" id="UP000234775"/>
    </source>
</evidence>
<organism evidence="10 12">
    <name type="scientific">Aerococcus christensenii</name>
    <dbReference type="NCBI Taxonomy" id="87541"/>
    <lineage>
        <taxon>Bacteria</taxon>
        <taxon>Bacillati</taxon>
        <taxon>Bacillota</taxon>
        <taxon>Bacilli</taxon>
        <taxon>Lactobacillales</taxon>
        <taxon>Aerococcaceae</taxon>
        <taxon>Aerococcus</taxon>
    </lineage>
</organism>
<evidence type="ECO:0000313" key="11">
    <source>
        <dbReference type="EMBL" id="PKY90966.1"/>
    </source>
</evidence>
<dbReference type="EMBL" id="PKGZ01000006">
    <property type="protein sequence ID" value="PKY90966.1"/>
    <property type="molecule type" value="Genomic_DNA"/>
</dbReference>
<evidence type="ECO:0000256" key="7">
    <source>
        <dbReference type="ARBA" id="ARBA00032887"/>
    </source>
</evidence>
<proteinExistence type="inferred from homology"/>
<feature type="transmembrane region" description="Helical" evidence="8">
    <location>
        <begin position="81"/>
        <end position="102"/>
    </location>
</feature>
<dbReference type="Gene3D" id="1.20.120.610">
    <property type="entry name" value="lithium bound rotor ring of v- atpase"/>
    <property type="match status" value="1"/>
</dbReference>
<feature type="transmembrane region" description="Helical" evidence="8">
    <location>
        <begin position="40"/>
        <end position="61"/>
    </location>
</feature>
<feature type="transmembrane region" description="Helical" evidence="8">
    <location>
        <begin position="6"/>
        <end position="28"/>
    </location>
</feature>
<reference evidence="11 13" key="2">
    <citation type="submission" date="2017-12" db="EMBL/GenBank/DDBJ databases">
        <title>Phylogenetic diversity of female urinary microbiome.</title>
        <authorList>
            <person name="Thomas-White K."/>
            <person name="Wolfe A.J."/>
        </authorList>
    </citation>
    <scope>NUCLEOTIDE SEQUENCE [LARGE SCALE GENOMIC DNA]</scope>
    <source>
        <strain evidence="11 13">UMB0844</strain>
    </source>
</reference>
<comment type="subcellular location">
    <subcellularLocation>
        <location evidence="1">Membrane</location>
        <topology evidence="1">Multi-pass membrane protein</topology>
    </subcellularLocation>
</comment>
<evidence type="ECO:0000256" key="4">
    <source>
        <dbReference type="ARBA" id="ARBA00022989"/>
    </source>
</evidence>
<reference evidence="10 12" key="1">
    <citation type="submission" date="2016-01" db="EMBL/GenBank/DDBJ databases">
        <authorList>
            <person name="Oliw E.H."/>
        </authorList>
    </citation>
    <scope>NUCLEOTIDE SEQUENCE [LARGE SCALE GENOMIC DNA]</scope>
    <source>
        <strain evidence="10 12">KA00635</strain>
    </source>
</reference>
<feature type="transmembrane region" description="Helical" evidence="8">
    <location>
        <begin position="123"/>
        <end position="145"/>
    </location>
</feature>
<accession>A0A133XYK7</accession>
<evidence type="ECO:0000313" key="12">
    <source>
        <dbReference type="Proteomes" id="UP000070422"/>
    </source>
</evidence>
<keyword evidence="4 8" id="KW-1133">Transmembrane helix</keyword>
<dbReference type="InterPro" id="IPR035921">
    <property type="entry name" value="F/V-ATP_Csub_sf"/>
</dbReference>
<dbReference type="CDD" id="cd18120">
    <property type="entry name" value="ATP-synt_Vo_Ao_c"/>
    <property type="match status" value="1"/>
</dbReference>
<dbReference type="AlphaFoldDB" id="A0A133XYK7"/>
<dbReference type="EMBL" id="LSCQ01000050">
    <property type="protein sequence ID" value="KXB36035.1"/>
    <property type="molecule type" value="Genomic_DNA"/>
</dbReference>
<keyword evidence="13" id="KW-1185">Reference proteome</keyword>
<evidence type="ECO:0000313" key="10">
    <source>
        <dbReference type="EMBL" id="KXB36035.1"/>
    </source>
</evidence>
<dbReference type="SUPFAM" id="SSF81333">
    <property type="entry name" value="F1F0 ATP synthase subunit C"/>
    <property type="match status" value="1"/>
</dbReference>
<dbReference type="OrthoDB" id="5771683at2"/>
<evidence type="ECO:0000256" key="2">
    <source>
        <dbReference type="ARBA" id="ARBA00006704"/>
    </source>
</evidence>
<dbReference type="STRING" id="87541.AWM71_00360"/>
<dbReference type="PRINTS" id="PR00124">
    <property type="entry name" value="ATPASEC"/>
</dbReference>
<dbReference type="Proteomes" id="UP000070422">
    <property type="component" value="Unassembled WGS sequence"/>
</dbReference>
<name>A0A133XYK7_9LACT</name>
<dbReference type="GO" id="GO:0045259">
    <property type="term" value="C:proton-transporting ATP synthase complex"/>
    <property type="evidence" value="ECO:0007669"/>
    <property type="project" value="InterPro"/>
</dbReference>
<sequence length="148" mass="15174">MSISTLLKLTIALTFILGFVLPAGYYFFGQAGRERYKKTLAFNIFTVVCGIAIALILAYHPEVAYAAGQEAGKNVDGLAKGLGFIGAALSTGLSCVGAGIAVSNSASAALGAISEDDSIFGRSLIFVGLAEGISLFGLIVSFSILGQL</sequence>
<evidence type="ECO:0000256" key="3">
    <source>
        <dbReference type="ARBA" id="ARBA00022692"/>
    </source>
</evidence>
<evidence type="ECO:0000256" key="8">
    <source>
        <dbReference type="SAM" id="Phobius"/>
    </source>
</evidence>
<dbReference type="RefSeq" id="WP_101660634.1">
    <property type="nucleotide sequence ID" value="NZ_CP014159.1"/>
</dbReference>
<evidence type="ECO:0000256" key="1">
    <source>
        <dbReference type="ARBA" id="ARBA00004141"/>
    </source>
</evidence>
<dbReference type="GO" id="GO:0015078">
    <property type="term" value="F:proton transmembrane transporter activity"/>
    <property type="evidence" value="ECO:0007669"/>
    <property type="project" value="InterPro"/>
</dbReference>